<dbReference type="EMBL" id="CP021425">
    <property type="protein sequence ID" value="ARU58123.1"/>
    <property type="molecule type" value="Genomic_DNA"/>
</dbReference>
<proteinExistence type="predicted"/>
<dbReference type="OrthoDB" id="9796655at2"/>
<dbReference type="AlphaFoldDB" id="A0A1Y0IFG7"/>
<dbReference type="SMART" id="SM00421">
    <property type="entry name" value="HTH_LUXR"/>
    <property type="match status" value="1"/>
</dbReference>
<dbReference type="CDD" id="cd17535">
    <property type="entry name" value="REC_NarL-like"/>
    <property type="match status" value="1"/>
</dbReference>
<keyword evidence="1 3" id="KW-0597">Phosphoprotein</keyword>
<accession>A0A1Y0IFG7</accession>
<dbReference type="GO" id="GO:0006355">
    <property type="term" value="P:regulation of DNA-templated transcription"/>
    <property type="evidence" value="ECO:0007669"/>
    <property type="project" value="InterPro"/>
</dbReference>
<dbReference type="InterPro" id="IPR039420">
    <property type="entry name" value="WalR-like"/>
</dbReference>
<dbReference type="PANTHER" id="PTHR43214:SF43">
    <property type="entry name" value="TWO-COMPONENT RESPONSE REGULATOR"/>
    <property type="match status" value="1"/>
</dbReference>
<evidence type="ECO:0000259" key="4">
    <source>
        <dbReference type="PROSITE" id="PS50043"/>
    </source>
</evidence>
<dbReference type="GO" id="GO:0003677">
    <property type="term" value="F:DNA binding"/>
    <property type="evidence" value="ECO:0007669"/>
    <property type="project" value="UniProtKB-KW"/>
</dbReference>
<dbReference type="SMART" id="SM00448">
    <property type="entry name" value="REC"/>
    <property type="match status" value="1"/>
</dbReference>
<protein>
    <submittedName>
        <fullName evidence="6">Two component LuxR family transcriptional regulator</fullName>
    </submittedName>
</protein>
<gene>
    <name evidence="6" type="ORF">OLMES_4106</name>
</gene>
<evidence type="ECO:0000313" key="7">
    <source>
        <dbReference type="Proteomes" id="UP000196027"/>
    </source>
</evidence>
<dbReference type="GO" id="GO:0000160">
    <property type="term" value="P:phosphorelay signal transduction system"/>
    <property type="evidence" value="ECO:0007669"/>
    <property type="project" value="InterPro"/>
</dbReference>
<dbReference type="InterPro" id="IPR001789">
    <property type="entry name" value="Sig_transdc_resp-reg_receiver"/>
</dbReference>
<feature type="modified residue" description="4-aspartylphosphate" evidence="3">
    <location>
        <position position="54"/>
    </location>
</feature>
<sequence>MINVLLVDDQHIVRQGIASLLNLSDEVLVLAEAESGEAALTFLAKAVPDIVLMDIRMPGMNGVETLIEMRERNIHCPTILLTSFEDTDLVQKGLAVGAVASLLKDVTIDELLRVIKTYASNGQKIRAKESPDNNFNTLTPRESQVLRLISQGLCNKEIATQLGLSTGTVKNHTSNIFSKLGVRDRIQAALKYNHHS</sequence>
<evidence type="ECO:0000313" key="6">
    <source>
        <dbReference type="EMBL" id="ARU58123.1"/>
    </source>
</evidence>
<dbReference type="InterPro" id="IPR011006">
    <property type="entry name" value="CheY-like_superfamily"/>
</dbReference>
<dbReference type="SUPFAM" id="SSF52172">
    <property type="entry name" value="CheY-like"/>
    <property type="match status" value="1"/>
</dbReference>
<evidence type="ECO:0000256" key="2">
    <source>
        <dbReference type="ARBA" id="ARBA00023125"/>
    </source>
</evidence>
<dbReference type="PROSITE" id="PS50043">
    <property type="entry name" value="HTH_LUXR_2"/>
    <property type="match status" value="1"/>
</dbReference>
<dbReference type="PROSITE" id="PS00622">
    <property type="entry name" value="HTH_LUXR_1"/>
    <property type="match status" value="1"/>
</dbReference>
<keyword evidence="7" id="KW-1185">Reference proteome</keyword>
<dbReference type="PROSITE" id="PS50110">
    <property type="entry name" value="RESPONSE_REGULATORY"/>
    <property type="match status" value="1"/>
</dbReference>
<keyword evidence="2" id="KW-0238">DNA-binding</keyword>
<dbReference type="InterPro" id="IPR036388">
    <property type="entry name" value="WH-like_DNA-bd_sf"/>
</dbReference>
<dbReference type="RefSeq" id="WP_087462936.1">
    <property type="nucleotide sequence ID" value="NZ_CP021425.1"/>
</dbReference>
<dbReference type="Pfam" id="PF00072">
    <property type="entry name" value="Response_reg"/>
    <property type="match status" value="1"/>
</dbReference>
<evidence type="ECO:0000256" key="1">
    <source>
        <dbReference type="ARBA" id="ARBA00022553"/>
    </source>
</evidence>
<organism evidence="6 7">
    <name type="scientific">Oleiphilus messinensis</name>
    <dbReference type="NCBI Taxonomy" id="141451"/>
    <lineage>
        <taxon>Bacteria</taxon>
        <taxon>Pseudomonadati</taxon>
        <taxon>Pseudomonadota</taxon>
        <taxon>Gammaproteobacteria</taxon>
        <taxon>Oceanospirillales</taxon>
        <taxon>Oleiphilaceae</taxon>
        <taxon>Oleiphilus</taxon>
    </lineage>
</organism>
<dbReference type="InterPro" id="IPR058245">
    <property type="entry name" value="NreC/VraR/RcsB-like_REC"/>
</dbReference>
<feature type="domain" description="Response regulatory" evidence="5">
    <location>
        <begin position="3"/>
        <end position="119"/>
    </location>
</feature>
<dbReference type="KEGG" id="ome:OLMES_4106"/>
<evidence type="ECO:0000256" key="3">
    <source>
        <dbReference type="PROSITE-ProRule" id="PRU00169"/>
    </source>
</evidence>
<dbReference type="Gene3D" id="3.40.50.2300">
    <property type="match status" value="1"/>
</dbReference>
<dbReference type="CDD" id="cd06170">
    <property type="entry name" value="LuxR_C_like"/>
    <property type="match status" value="1"/>
</dbReference>
<reference evidence="6 7" key="1">
    <citation type="submission" date="2017-05" db="EMBL/GenBank/DDBJ databases">
        <title>Genomic insights into alkan degradation activity of Oleiphilus messinensis.</title>
        <authorList>
            <person name="Kozyavkin S.A."/>
            <person name="Slesarev A.I."/>
            <person name="Golyshin P.N."/>
            <person name="Korzhenkov A."/>
            <person name="Golyshina O.N."/>
            <person name="Toshchakov S.V."/>
        </authorList>
    </citation>
    <scope>NUCLEOTIDE SEQUENCE [LARGE SCALE GENOMIC DNA]</scope>
    <source>
        <strain evidence="6 7">ME102</strain>
    </source>
</reference>
<name>A0A1Y0IFG7_9GAMM</name>
<dbReference type="PANTHER" id="PTHR43214">
    <property type="entry name" value="TWO-COMPONENT RESPONSE REGULATOR"/>
    <property type="match status" value="1"/>
</dbReference>
<evidence type="ECO:0000259" key="5">
    <source>
        <dbReference type="PROSITE" id="PS50110"/>
    </source>
</evidence>
<feature type="domain" description="HTH luxR-type" evidence="4">
    <location>
        <begin position="131"/>
        <end position="196"/>
    </location>
</feature>
<dbReference type="Pfam" id="PF00196">
    <property type="entry name" value="GerE"/>
    <property type="match status" value="1"/>
</dbReference>
<dbReference type="Proteomes" id="UP000196027">
    <property type="component" value="Chromosome"/>
</dbReference>
<dbReference type="Gene3D" id="1.10.10.10">
    <property type="entry name" value="Winged helix-like DNA-binding domain superfamily/Winged helix DNA-binding domain"/>
    <property type="match status" value="1"/>
</dbReference>
<dbReference type="PRINTS" id="PR00038">
    <property type="entry name" value="HTHLUXR"/>
</dbReference>
<dbReference type="InterPro" id="IPR000792">
    <property type="entry name" value="Tscrpt_reg_LuxR_C"/>
</dbReference>